<dbReference type="Gene3D" id="1.10.630.10">
    <property type="entry name" value="Cytochrome P450"/>
    <property type="match status" value="1"/>
</dbReference>
<dbReference type="PRINTS" id="PR00385">
    <property type="entry name" value="P450"/>
</dbReference>
<dbReference type="InterPro" id="IPR036396">
    <property type="entry name" value="Cyt_P450_sf"/>
</dbReference>
<evidence type="ECO:0000256" key="5">
    <source>
        <dbReference type="ARBA" id="ARBA00023004"/>
    </source>
</evidence>
<evidence type="ECO:0000256" key="3">
    <source>
        <dbReference type="ARBA" id="ARBA00022617"/>
    </source>
</evidence>
<dbReference type="InterPro" id="IPR002403">
    <property type="entry name" value="Cyt_P450_E_grp-IV"/>
</dbReference>
<dbReference type="Pfam" id="PF00067">
    <property type="entry name" value="p450"/>
    <property type="match status" value="2"/>
</dbReference>
<accession>A0ABR1W0R6</accession>
<dbReference type="SUPFAM" id="SSF48264">
    <property type="entry name" value="Cytochrome P450"/>
    <property type="match status" value="2"/>
</dbReference>
<evidence type="ECO:0000256" key="7">
    <source>
        <dbReference type="RuleBase" id="RU000461"/>
    </source>
</evidence>
<comment type="caution">
    <text evidence="9">The sequence shown here is derived from an EMBL/GenBank/DDBJ whole genome shotgun (WGS) entry which is preliminary data.</text>
</comment>
<name>A0ABR1W0R6_9PEZI</name>
<dbReference type="PANTHER" id="PTHR24305:SF232">
    <property type="entry name" value="P450, PUTATIVE (EUROFUNG)-RELATED"/>
    <property type="match status" value="1"/>
</dbReference>
<organism evidence="9 10">
    <name type="scientific">Apiospora saccharicola</name>
    <dbReference type="NCBI Taxonomy" id="335842"/>
    <lineage>
        <taxon>Eukaryota</taxon>
        <taxon>Fungi</taxon>
        <taxon>Dikarya</taxon>
        <taxon>Ascomycota</taxon>
        <taxon>Pezizomycotina</taxon>
        <taxon>Sordariomycetes</taxon>
        <taxon>Xylariomycetidae</taxon>
        <taxon>Amphisphaeriales</taxon>
        <taxon>Apiosporaceae</taxon>
        <taxon>Apiospora</taxon>
    </lineage>
</organism>
<dbReference type="InterPro" id="IPR001128">
    <property type="entry name" value="Cyt_P450"/>
</dbReference>
<dbReference type="InterPro" id="IPR050121">
    <property type="entry name" value="Cytochrome_P450_monoxygenase"/>
</dbReference>
<dbReference type="Proteomes" id="UP001446871">
    <property type="component" value="Unassembled WGS sequence"/>
</dbReference>
<keyword evidence="3 7" id="KW-0349">Heme</keyword>
<evidence type="ECO:0008006" key="11">
    <source>
        <dbReference type="Google" id="ProtNLM"/>
    </source>
</evidence>
<dbReference type="PROSITE" id="PS00086">
    <property type="entry name" value="CYTOCHROME_P450"/>
    <property type="match status" value="1"/>
</dbReference>
<protein>
    <recommendedName>
        <fullName evidence="11">Cytochrome P450</fullName>
    </recommendedName>
</protein>
<keyword evidence="4 7" id="KW-0479">Metal-binding</keyword>
<evidence type="ECO:0000256" key="8">
    <source>
        <dbReference type="SAM" id="MobiDB-lite"/>
    </source>
</evidence>
<keyword evidence="5 7" id="KW-0408">Iron</keyword>
<comment type="similarity">
    <text evidence="2 7">Belongs to the cytochrome P450 family.</text>
</comment>
<feature type="region of interest" description="Disordered" evidence="8">
    <location>
        <begin position="303"/>
        <end position="324"/>
    </location>
</feature>
<dbReference type="PRINTS" id="PR00465">
    <property type="entry name" value="EP450IV"/>
</dbReference>
<evidence type="ECO:0000313" key="10">
    <source>
        <dbReference type="Proteomes" id="UP001446871"/>
    </source>
</evidence>
<sequence length="608" mass="67193">MLDILYSLPAYAALGTALLISTYVVYCALLPKPIPGIPYHHASAARILGDAPAMVYHAQKHGTVFDWMAKQADELNSPIFQLFLKPFSRPSVFITDPREAQDILLHRTKEFDRSQFFQDVFGGTVPHCHVIQPTNDKFRKGRRLLADTMATPFLHNVAAPIIHRHALTFLDLWRVKKEAAAGHAFWVADDLSSFALDSIWDVAFGSQLNTLSEQIAFLKGAAKLDRPDTKYDAIHLPKPSPNAAADSMRILTHGLDVAVTSPTPRLSHWLLRMTPSYRRALAYKEWLVQGRLDDAKARLLDKAVSSGSGSGSGSGAGANDDLKGITCTTDHMVRRESQAARKEGRAPQYDSRQAKDELFGFLVGGYDTTATTMMWSIKFLADHPRVQHKLRAVLARRFEPDDGSEAIPTPDQITGSRIPYLDAVVEEVIRCAQTASSATRMTLADNTPLLGRRLPRGVDVYMLSNGPGYMTANDLNETIPESARSPSSRESKGRAVPAWAAAAGEEDDDMAAFRPERWLKTDASARGAEEVFDVRAGPSMQFGAGLRGCFGKRLAYLEIRILIVVLLWSFELQAVPEGLRGYEAFDSLTHKPKKCYAILQEPSRAQSM</sequence>
<evidence type="ECO:0000256" key="1">
    <source>
        <dbReference type="ARBA" id="ARBA00001971"/>
    </source>
</evidence>
<gene>
    <name evidence="9" type="ORF">PG996_003252</name>
</gene>
<evidence type="ECO:0000313" key="9">
    <source>
        <dbReference type="EMBL" id="KAK8077082.1"/>
    </source>
</evidence>
<keyword evidence="10" id="KW-1185">Reference proteome</keyword>
<evidence type="ECO:0000256" key="6">
    <source>
        <dbReference type="ARBA" id="ARBA00023033"/>
    </source>
</evidence>
<keyword evidence="6 7" id="KW-0503">Monooxygenase</keyword>
<reference evidence="9 10" key="1">
    <citation type="submission" date="2023-01" db="EMBL/GenBank/DDBJ databases">
        <title>Analysis of 21 Apiospora genomes using comparative genomics revels a genus with tremendous synthesis potential of carbohydrate active enzymes and secondary metabolites.</title>
        <authorList>
            <person name="Sorensen T."/>
        </authorList>
    </citation>
    <scope>NUCLEOTIDE SEQUENCE [LARGE SCALE GENOMIC DNA]</scope>
    <source>
        <strain evidence="9 10">CBS 83171</strain>
    </source>
</reference>
<evidence type="ECO:0000256" key="2">
    <source>
        <dbReference type="ARBA" id="ARBA00010617"/>
    </source>
</evidence>
<dbReference type="InterPro" id="IPR017972">
    <property type="entry name" value="Cyt_P450_CS"/>
</dbReference>
<dbReference type="EMBL" id="JAQQWM010000002">
    <property type="protein sequence ID" value="KAK8077082.1"/>
    <property type="molecule type" value="Genomic_DNA"/>
</dbReference>
<keyword evidence="7" id="KW-0560">Oxidoreductase</keyword>
<comment type="cofactor">
    <cofactor evidence="1">
        <name>heme</name>
        <dbReference type="ChEBI" id="CHEBI:30413"/>
    </cofactor>
</comment>
<evidence type="ECO:0000256" key="4">
    <source>
        <dbReference type="ARBA" id="ARBA00022723"/>
    </source>
</evidence>
<dbReference type="PANTHER" id="PTHR24305">
    <property type="entry name" value="CYTOCHROME P450"/>
    <property type="match status" value="1"/>
</dbReference>
<proteinExistence type="inferred from homology"/>